<name>A0A383DUB4_9ZZZZ</name>
<evidence type="ECO:0000313" key="1">
    <source>
        <dbReference type="EMBL" id="SVE47889.1"/>
    </source>
</evidence>
<organism evidence="1">
    <name type="scientific">marine metagenome</name>
    <dbReference type="NCBI Taxonomy" id="408172"/>
    <lineage>
        <taxon>unclassified sequences</taxon>
        <taxon>metagenomes</taxon>
        <taxon>ecological metagenomes</taxon>
    </lineage>
</organism>
<reference evidence="1" key="1">
    <citation type="submission" date="2018-05" db="EMBL/GenBank/DDBJ databases">
        <authorList>
            <person name="Lanie J.A."/>
            <person name="Ng W.-L."/>
            <person name="Kazmierczak K.M."/>
            <person name="Andrzejewski T.M."/>
            <person name="Davidsen T.M."/>
            <person name="Wayne K.J."/>
            <person name="Tettelin H."/>
            <person name="Glass J.I."/>
            <person name="Rusch D."/>
            <person name="Podicherti R."/>
            <person name="Tsui H.-C.T."/>
            <person name="Winkler M.E."/>
        </authorList>
    </citation>
    <scope>NUCLEOTIDE SEQUENCE</scope>
</reference>
<gene>
    <name evidence="1" type="ORF">METZ01_LOCUS500743</name>
</gene>
<accession>A0A383DUB4</accession>
<dbReference type="EMBL" id="UINC01220116">
    <property type="protein sequence ID" value="SVE47889.1"/>
    <property type="molecule type" value="Genomic_DNA"/>
</dbReference>
<protein>
    <submittedName>
        <fullName evidence="1">Uncharacterized protein</fullName>
    </submittedName>
</protein>
<sequence>MSLVRRINESDKGCGAVLNESAVKSRLYCGMESGLDFKGQSRYHLCEDCYLRYVLSQNIRTE</sequence>
<proteinExistence type="predicted"/>
<dbReference type="AlphaFoldDB" id="A0A383DUB4"/>